<dbReference type="InterPro" id="IPR058989">
    <property type="entry name" value="Primase-assoc"/>
</dbReference>
<dbReference type="Pfam" id="PF26463">
    <property type="entry name" value="DUF8140"/>
    <property type="match status" value="1"/>
</dbReference>
<evidence type="ECO:0000313" key="4">
    <source>
        <dbReference type="EMBL" id="SEO17337.1"/>
    </source>
</evidence>
<evidence type="ECO:0000259" key="3">
    <source>
        <dbReference type="Pfam" id="PF26463"/>
    </source>
</evidence>
<keyword evidence="5" id="KW-1185">Reference proteome</keyword>
<feature type="domain" description="Primase-associated C-terminal" evidence="1">
    <location>
        <begin position="422"/>
        <end position="538"/>
    </location>
</feature>
<evidence type="ECO:0000313" key="5">
    <source>
        <dbReference type="Proteomes" id="UP000198775"/>
    </source>
</evidence>
<accession>A0A1H8MJ59</accession>
<dbReference type="NCBIfam" id="NF038197">
    <property type="entry name" value="prim_adj_arch"/>
    <property type="match status" value="1"/>
</dbReference>
<dbReference type="InterPro" id="IPR058453">
    <property type="entry name" value="Primase-assoc_N"/>
</dbReference>
<name>A0A1H8MJ59_9EURY</name>
<dbReference type="InterPro" id="IPR058990">
    <property type="entry name" value="WH_Primase-assoc"/>
</dbReference>
<sequence>MSSEQSKHDVGEKYTMDATESLLAAYRTAALPVEYTGSAHRTLYDRGLDVLQERHSISQIDQPQSESGSGDSDGASLDLHGLIDRFGTIAIDRGLDRKVTGEPPFRDPAVLATTATLASYIITNQEKYKGVPEKNSKLLTDIRDYYITRLTRMIREHNDQDIILQELAEVLYSKPEPEDGPIPSRICTDVREMDEFGGRLYLEIPVASASPQCLVYRSDGSVGARYNADTGEKEGDLLTHTKDNHLYVPAVHAEYKLRERLKDDFFALLFSIEDTLGDEQQEWFLNGEYGMVKELEKWVRTGQNQRIYNDWDPDTQFARTIENAIGDADSYQTGQTFTLSALYEILSEYEPERDWEKKRLRRITSPEALHESLDAVIESMPTWERVTTGTETDAYYIDETSSQYKEVHVDEISDLFELPCFQNLRDKLHQQPPVRKWLFSFVRLCSWLPQYYDADDEKLVQDIKDIFSQFPWYDEATTEYQTRYELSNTIAGNTPLPMHCDNDTMQLFCIGQETCDYNIYSSIDFDKELYQEIDERNSS</sequence>
<protein>
    <submittedName>
        <fullName evidence="4">Uncharacterized protein</fullName>
    </submittedName>
</protein>
<organism evidence="4 5">
    <name type="scientific">Halorientalis persicus</name>
    <dbReference type="NCBI Taxonomy" id="1367881"/>
    <lineage>
        <taxon>Archaea</taxon>
        <taxon>Methanobacteriati</taxon>
        <taxon>Methanobacteriota</taxon>
        <taxon>Stenosarchaea group</taxon>
        <taxon>Halobacteria</taxon>
        <taxon>Halobacteriales</taxon>
        <taxon>Haloarculaceae</taxon>
        <taxon>Halorientalis</taxon>
    </lineage>
</organism>
<proteinExistence type="predicted"/>
<dbReference type="Proteomes" id="UP000198775">
    <property type="component" value="Unassembled WGS sequence"/>
</dbReference>
<dbReference type="AlphaFoldDB" id="A0A1H8MJ59"/>
<feature type="domain" description="Primase-associated N-terminal" evidence="3">
    <location>
        <begin position="24"/>
        <end position="288"/>
    </location>
</feature>
<evidence type="ECO:0000259" key="1">
    <source>
        <dbReference type="Pfam" id="PF26416"/>
    </source>
</evidence>
<dbReference type="EMBL" id="FOCX01000009">
    <property type="protein sequence ID" value="SEO17337.1"/>
    <property type="molecule type" value="Genomic_DNA"/>
</dbReference>
<dbReference type="InterPro" id="IPR058424">
    <property type="entry name" value="Primase-assoc_C"/>
</dbReference>
<gene>
    <name evidence="4" type="ORF">SAMN05216388_100917</name>
</gene>
<evidence type="ECO:0000259" key="2">
    <source>
        <dbReference type="Pfam" id="PF26462"/>
    </source>
</evidence>
<dbReference type="Pfam" id="PF26462">
    <property type="entry name" value="WH_Halo_primase"/>
    <property type="match status" value="1"/>
</dbReference>
<feature type="domain" description="Primase-associated winged helix" evidence="2">
    <location>
        <begin position="318"/>
        <end position="375"/>
    </location>
</feature>
<reference evidence="5" key="1">
    <citation type="submission" date="2016-10" db="EMBL/GenBank/DDBJ databases">
        <authorList>
            <person name="Varghese N."/>
            <person name="Submissions S."/>
        </authorList>
    </citation>
    <scope>NUCLEOTIDE SEQUENCE [LARGE SCALE GENOMIC DNA]</scope>
    <source>
        <strain evidence="5">IBRC-M 10043</strain>
    </source>
</reference>
<dbReference type="Pfam" id="PF26416">
    <property type="entry name" value="DUF8111"/>
    <property type="match status" value="1"/>
</dbReference>